<dbReference type="Proteomes" id="UP000235828">
    <property type="component" value="Plasmid P"/>
</dbReference>
<dbReference type="KEGG" id="vta:P0084"/>
<name>A0A2N8ZNN6_9VIBR</name>
<feature type="transmembrane region" description="Helical" evidence="1">
    <location>
        <begin position="6"/>
        <end position="26"/>
    </location>
</feature>
<keyword evidence="2" id="KW-0614">Plasmid</keyword>
<reference evidence="2 3" key="1">
    <citation type="submission" date="2017-10" db="EMBL/GenBank/DDBJ databases">
        <authorList>
            <person name="Banno H."/>
            <person name="Chua N.-H."/>
        </authorList>
    </citation>
    <scope>NUCLEOTIDE SEQUENCE [LARGE SCALE GENOMIC DNA]</scope>
    <source>
        <strain evidence="2">Vibrio tapetis CECT4600</strain>
        <plasmid evidence="3">Plasmid p</plasmid>
    </source>
</reference>
<keyword evidence="3" id="KW-1185">Reference proteome</keyword>
<dbReference type="RefSeq" id="WP_012397060.1">
    <property type="nucleotide sequence ID" value="NZ_LT960611.1"/>
</dbReference>
<keyword evidence="1" id="KW-0472">Membrane</keyword>
<dbReference type="AlphaFoldDB" id="A0A2N8ZNN6"/>
<organism evidence="2 3">
    <name type="scientific">Vibrio tapetis subsp. tapetis</name>
    <dbReference type="NCBI Taxonomy" id="1671868"/>
    <lineage>
        <taxon>Bacteria</taxon>
        <taxon>Pseudomonadati</taxon>
        <taxon>Pseudomonadota</taxon>
        <taxon>Gammaproteobacteria</taxon>
        <taxon>Vibrionales</taxon>
        <taxon>Vibrionaceae</taxon>
        <taxon>Vibrio</taxon>
    </lineage>
</organism>
<evidence type="ECO:0000313" key="3">
    <source>
        <dbReference type="Proteomes" id="UP000235828"/>
    </source>
</evidence>
<geneLocation type="plasmid" evidence="3">
    <name>p</name>
</geneLocation>
<protein>
    <submittedName>
        <fullName evidence="2">Uncharacterized protein</fullName>
    </submittedName>
</protein>
<accession>A0A2N8ZNN6</accession>
<sequence>MDTGTVIVIGLIIAYPFIVTLVRAFTRTTLNKTMPKQYAVKYKDSNGKASEFVFSARNTDQVAKALRTLEQSSKIRTKSNLDDVHQTNTAGGH</sequence>
<evidence type="ECO:0000256" key="1">
    <source>
        <dbReference type="SAM" id="Phobius"/>
    </source>
</evidence>
<keyword evidence="1" id="KW-0812">Transmembrane</keyword>
<keyword evidence="1" id="KW-1133">Transmembrane helix</keyword>
<gene>
    <name evidence="2" type="ORF">VTAP4600_P0084</name>
</gene>
<evidence type="ECO:0000313" key="2">
    <source>
        <dbReference type="EMBL" id="SON53528.1"/>
    </source>
</evidence>
<dbReference type="EMBL" id="LT960613">
    <property type="protein sequence ID" value="SON53528.1"/>
    <property type="molecule type" value="Genomic_DNA"/>
</dbReference>
<proteinExistence type="predicted"/>